<dbReference type="Pfam" id="PF07677">
    <property type="entry name" value="A2M_recep"/>
    <property type="match status" value="1"/>
</dbReference>
<dbReference type="CDD" id="cd02897">
    <property type="entry name" value="A2M_2"/>
    <property type="match status" value="1"/>
</dbReference>
<dbReference type="Pfam" id="PF00207">
    <property type="entry name" value="A2M"/>
    <property type="match status" value="1"/>
</dbReference>
<dbReference type="Proteomes" id="UP000030746">
    <property type="component" value="Unassembled WGS sequence"/>
</dbReference>
<dbReference type="Gene3D" id="2.20.130.20">
    <property type="match status" value="1"/>
</dbReference>
<evidence type="ECO:0000313" key="11">
    <source>
        <dbReference type="EMBL" id="ESO93728.1"/>
    </source>
</evidence>
<dbReference type="Gene3D" id="2.60.40.1940">
    <property type="match status" value="1"/>
</dbReference>
<accession>V3ZQP2</accession>
<dbReference type="HOGENOM" id="CLU_001634_5_3_1"/>
<dbReference type="InterPro" id="IPR041555">
    <property type="entry name" value="MG3"/>
</dbReference>
<evidence type="ECO:0000256" key="5">
    <source>
        <dbReference type="ARBA" id="ARBA00022966"/>
    </source>
</evidence>
<keyword evidence="6" id="KW-1015">Disulfide bond</keyword>
<dbReference type="Gene3D" id="2.60.40.690">
    <property type="entry name" value="Alpha-macroglobulin, receptor-binding domain"/>
    <property type="match status" value="1"/>
</dbReference>
<dbReference type="InterPro" id="IPR008930">
    <property type="entry name" value="Terpenoid_cyclase/PrenylTrfase"/>
</dbReference>
<feature type="domain" description="Alpha-2-macroglobulin" evidence="9">
    <location>
        <begin position="767"/>
        <end position="860"/>
    </location>
</feature>
<dbReference type="InterPro" id="IPR036595">
    <property type="entry name" value="A-macroglobulin_rcpt-bd_sf"/>
</dbReference>
<dbReference type="Pfam" id="PF07678">
    <property type="entry name" value="TED_complement"/>
    <property type="match status" value="1"/>
</dbReference>
<dbReference type="InterPro" id="IPR014756">
    <property type="entry name" value="Ig_E-set"/>
</dbReference>
<dbReference type="SMART" id="SM01419">
    <property type="entry name" value="Thiol-ester_cl"/>
    <property type="match status" value="1"/>
</dbReference>
<dbReference type="SMART" id="SM01360">
    <property type="entry name" value="A2M"/>
    <property type="match status" value="1"/>
</dbReference>
<comment type="similarity">
    <text evidence="1">Belongs to the protease inhibitor I39 (alpha-2-macroglobulin) family.</text>
</comment>
<evidence type="ECO:0000256" key="1">
    <source>
        <dbReference type="ARBA" id="ARBA00010952"/>
    </source>
</evidence>
<dbReference type="InterPro" id="IPR002890">
    <property type="entry name" value="MG2"/>
</dbReference>
<dbReference type="OrthoDB" id="9998011at2759"/>
<dbReference type="InterPro" id="IPR011626">
    <property type="entry name" value="Alpha-macroglobulin_TED"/>
</dbReference>
<dbReference type="STRING" id="225164.V3ZQP2"/>
<protein>
    <recommendedName>
        <fullName evidence="13">CD109 antigen</fullName>
    </recommendedName>
</protein>
<gene>
    <name evidence="11" type="ORF">LOTGIDRAFT_209261</name>
</gene>
<reference evidence="11 12" key="1">
    <citation type="journal article" date="2013" name="Nature">
        <title>Insights into bilaterian evolution from three spiralian genomes.</title>
        <authorList>
            <person name="Simakov O."/>
            <person name="Marletaz F."/>
            <person name="Cho S.J."/>
            <person name="Edsinger-Gonzales E."/>
            <person name="Havlak P."/>
            <person name="Hellsten U."/>
            <person name="Kuo D.H."/>
            <person name="Larsson T."/>
            <person name="Lv J."/>
            <person name="Arendt D."/>
            <person name="Savage R."/>
            <person name="Osoegawa K."/>
            <person name="de Jong P."/>
            <person name="Grimwood J."/>
            <person name="Chapman J.A."/>
            <person name="Shapiro H."/>
            <person name="Aerts A."/>
            <person name="Otillar R.P."/>
            <person name="Terry A.Y."/>
            <person name="Boore J.L."/>
            <person name="Grigoriev I.V."/>
            <person name="Lindberg D.R."/>
            <person name="Seaver E.C."/>
            <person name="Weisblat D.A."/>
            <person name="Putnam N.H."/>
            <person name="Rokhsar D.S."/>
        </authorList>
    </citation>
    <scope>NUCLEOTIDE SEQUENCE [LARGE SCALE GENOMIC DNA]</scope>
</reference>
<organism evidence="11 12">
    <name type="scientific">Lottia gigantea</name>
    <name type="common">Giant owl limpet</name>
    <dbReference type="NCBI Taxonomy" id="225164"/>
    <lineage>
        <taxon>Eukaryota</taxon>
        <taxon>Metazoa</taxon>
        <taxon>Spiralia</taxon>
        <taxon>Lophotrochozoa</taxon>
        <taxon>Mollusca</taxon>
        <taxon>Gastropoda</taxon>
        <taxon>Patellogastropoda</taxon>
        <taxon>Lottioidea</taxon>
        <taxon>Lottiidae</taxon>
        <taxon>Lottia</taxon>
    </lineage>
</organism>
<evidence type="ECO:0000256" key="4">
    <source>
        <dbReference type="ARBA" id="ARBA00022900"/>
    </source>
</evidence>
<name>V3ZQP2_LOTGI</name>
<keyword evidence="2" id="KW-0646">Protease inhibitor</keyword>
<keyword evidence="5" id="KW-0882">Thioester bond</keyword>
<dbReference type="InterPro" id="IPR013783">
    <property type="entry name" value="Ig-like_fold"/>
</dbReference>
<dbReference type="Gene3D" id="2.60.40.1930">
    <property type="match status" value="2"/>
</dbReference>
<dbReference type="Gene3D" id="2.60.120.1540">
    <property type="match status" value="1"/>
</dbReference>
<dbReference type="FunFam" id="2.60.40.1930:FF:000001">
    <property type="entry name" value="CD109 isoform 3"/>
    <property type="match status" value="1"/>
</dbReference>
<dbReference type="InterPro" id="IPR001599">
    <property type="entry name" value="Macroglobln_a2"/>
</dbReference>
<dbReference type="Pfam" id="PF17791">
    <property type="entry name" value="MG3"/>
    <property type="match status" value="1"/>
</dbReference>
<dbReference type="SUPFAM" id="SSF81296">
    <property type="entry name" value="E set domains"/>
    <property type="match status" value="1"/>
</dbReference>
<dbReference type="InterPro" id="IPR050473">
    <property type="entry name" value="A2M/Complement_sys"/>
</dbReference>
<dbReference type="PANTHER" id="PTHR11412">
    <property type="entry name" value="MACROGLOBULIN / COMPLEMENT"/>
    <property type="match status" value="1"/>
</dbReference>
<dbReference type="InterPro" id="IPR009048">
    <property type="entry name" value="A-macroglobulin_rcpt-bd"/>
</dbReference>
<dbReference type="InterPro" id="IPR011625">
    <property type="entry name" value="A2M_N_BRD"/>
</dbReference>
<sequence>MVLLPKSFRPCTPYTFSARALGKASYTLTAQIEHGSSNDPTVVVASKPVNIRTTRKITMTPPCDLTWKSYYIKVTGTGGANFTDRQYLNFNTKNLEIIIQTDKKLYKPGQTVKYRVFGVKPDLQAVQDTFEVTVTDPKNNKIQLFTSNGDSYGVVENELKLSSEPIFGTWQIKASTKGSEHVQTFKIEKYVLPKAEAKVIMPSVVGEKDTSIYVKVSSQYTFGKPVSGLAEIRIKVNWYATRKWQKDPATGKYGYIDVTQPDLMYEIQLDKNGEASVSIPMTELKTIAYRNSISYKTIVGQVNVTDKETGAKYISQPSQVSISRTREKISFALNPQNYKPGFVNKLFIELRQQDGKPVQNPKTVTVTSRVKVEIIKPKVLKEPTTTPKAKVPVAVPGEPVPIEPVMERMIALPYPKIDCESPEYEYKDLPNKTLSVPANGLVPYDLLVTEENSREVTLKAVYDGDTDVTISQTLTAFRSPSNTFLSLTLTTPKPASGQKAEFVIKATREFDLVYYTVLSRGSIVLSSFEQFNSVARVQKLVLPIESLMAPKLRIIAYIRVENDEIVADAISFNVEGVFKNKVSLKFDAKKVKTGSVSTLAVEAFRGSNVYAVAVDKSTTLLGEVSDDHSQDVQDFLHQLDNGFTPYYGGPWLRGGGMIAFRKKREALLRKRREAEKRSKRSSIWWPYPFFTSGTDVEDMFRNTGLHVVSDALIYQHKEPRSCYRMYNRFMPMMAMADVGMGGPPVMENAAMGGAGEDVETRSFFPETWIWDSQNAGSAGIANFTLKVPDTITTWVASAFAISKNPSIGVGMTSDVAELTVFKEFFVSLNLPYSVIRGEEIRLQATVFNYLGSAANAEVRLENPKGYVVVKVDNGGFEYESTQTQTETVQVPNDGTASVFFTIRFLEVGNIDLQVYAGTSGAGDRVVRPMLVEAEGIPQEYNEVVLVDLDENQRKFNQSIQIRYPSDVVPDSQRIIITAFGDPLGSALNNIEDLIRLPSGCGEQNMINFVPNIYIRKYLDATGQLSSSLAAKIKSYLQTGYTTELRYKRSDYSFSAFGDRDDSGSQWLTAYVLRTFIEASAHIYVDDRILSKTAAYLISNQNPDGTFREPGRVIHKELKGSSFEGDGLNAFTLIALLEVKDKKVTAEAIKSSVTQLEAASATMTNIYDLAITAYALHKAGSKYAAQLLAKLESKQTSQDGMVYWDVVVESDRAQYYWNPPHRKSSPVNIEATAYVLLTYAEMKEKLKGLPILRWLISQQNGKGGYSTSQDTVVALQALSEYATNLSSGNWDVTLDIFVCRERKRWKVSKSSATIQRKWVTKETTSSVDIVARGQGRAVVMSTVKYNIAEVIVKSTWGLRVATESETKDVLIIQACFEWTVKGESSGMSLLEVGLLSGYTVDEVPLNENKLIKRMETAKKKFTLYIDEVGNKPICIKLRLVKAEIIGKLKPGFISIIDYYNPENSATASYKSTLGEGAPVCALCPQGACGDCVGWKEAINEYINTLKVLVYFKLN</sequence>
<proteinExistence type="inferred from homology"/>
<dbReference type="InterPro" id="IPR041813">
    <property type="entry name" value="A2M_TED"/>
</dbReference>
<evidence type="ECO:0000259" key="10">
    <source>
        <dbReference type="SMART" id="SM01361"/>
    </source>
</evidence>
<dbReference type="OMA" id="VHMDETS"/>
<dbReference type="PROSITE" id="PS00477">
    <property type="entry name" value="ALPHA_2_MACROGLOBULIN"/>
    <property type="match status" value="1"/>
</dbReference>
<evidence type="ECO:0000259" key="9">
    <source>
        <dbReference type="SMART" id="SM01360"/>
    </source>
</evidence>
<evidence type="ECO:0000256" key="3">
    <source>
        <dbReference type="ARBA" id="ARBA00022729"/>
    </source>
</evidence>
<keyword evidence="12" id="KW-1185">Reference proteome</keyword>
<keyword evidence="4" id="KW-0722">Serine protease inhibitor</keyword>
<evidence type="ECO:0000313" key="12">
    <source>
        <dbReference type="Proteomes" id="UP000030746"/>
    </source>
</evidence>
<dbReference type="RefSeq" id="XP_009055359.1">
    <property type="nucleotide sequence ID" value="XM_009057111.1"/>
</dbReference>
<evidence type="ECO:0008006" key="13">
    <source>
        <dbReference type="Google" id="ProtNLM"/>
    </source>
</evidence>
<dbReference type="GO" id="GO:0005615">
    <property type="term" value="C:extracellular space"/>
    <property type="evidence" value="ECO:0007669"/>
    <property type="project" value="InterPro"/>
</dbReference>
<dbReference type="SMART" id="SM01361">
    <property type="entry name" value="A2M_recep"/>
    <property type="match status" value="1"/>
</dbReference>
<dbReference type="PANTHER" id="PTHR11412:SF136">
    <property type="entry name" value="CD109 ANTIGEN"/>
    <property type="match status" value="1"/>
</dbReference>
<dbReference type="Gene3D" id="2.60.40.2950">
    <property type="match status" value="1"/>
</dbReference>
<dbReference type="KEGG" id="lgi:LOTGIDRAFT_209261"/>
<dbReference type="Pfam" id="PF01835">
    <property type="entry name" value="MG2"/>
    <property type="match status" value="1"/>
</dbReference>
<feature type="domain" description="Alpha-macroglobulin receptor-binding" evidence="10">
    <location>
        <begin position="1384"/>
        <end position="1468"/>
    </location>
</feature>
<dbReference type="SMART" id="SM01359">
    <property type="entry name" value="A2M_N_2"/>
    <property type="match status" value="1"/>
</dbReference>
<dbReference type="InterPro" id="IPR047565">
    <property type="entry name" value="Alpha-macroglob_thiol-ester_cl"/>
</dbReference>
<evidence type="ECO:0000256" key="7">
    <source>
        <dbReference type="ARBA" id="ARBA00023180"/>
    </source>
</evidence>
<dbReference type="SUPFAM" id="SSF48239">
    <property type="entry name" value="Terpenoid cyclases/Protein prenyltransferases"/>
    <property type="match status" value="1"/>
</dbReference>
<dbReference type="InterPro" id="IPR019742">
    <property type="entry name" value="MacrogloblnA2_CS"/>
</dbReference>
<evidence type="ECO:0000259" key="8">
    <source>
        <dbReference type="SMART" id="SM01359"/>
    </source>
</evidence>
<dbReference type="GeneID" id="20246129"/>
<evidence type="ECO:0000256" key="6">
    <source>
        <dbReference type="ARBA" id="ARBA00023157"/>
    </source>
</evidence>
<evidence type="ECO:0000256" key="2">
    <source>
        <dbReference type="ARBA" id="ARBA00022690"/>
    </source>
</evidence>
<dbReference type="Pfam" id="PF07703">
    <property type="entry name" value="A2M_BRD"/>
    <property type="match status" value="1"/>
</dbReference>
<dbReference type="Gene3D" id="2.60.40.10">
    <property type="entry name" value="Immunoglobulins"/>
    <property type="match status" value="2"/>
</dbReference>
<dbReference type="EMBL" id="KB201890">
    <property type="protein sequence ID" value="ESO93728.1"/>
    <property type="molecule type" value="Genomic_DNA"/>
</dbReference>
<dbReference type="CTD" id="20246129"/>
<keyword evidence="3" id="KW-0732">Signal</keyword>
<keyword evidence="7" id="KW-0325">Glycoprotein</keyword>
<dbReference type="GO" id="GO:0004867">
    <property type="term" value="F:serine-type endopeptidase inhibitor activity"/>
    <property type="evidence" value="ECO:0007669"/>
    <property type="project" value="UniProtKB-KW"/>
</dbReference>
<dbReference type="Gene3D" id="1.50.10.20">
    <property type="match status" value="1"/>
</dbReference>
<feature type="domain" description="Alpha-2-macroglobulin bait region" evidence="8">
    <location>
        <begin position="485"/>
        <end position="621"/>
    </location>
</feature>
<dbReference type="SUPFAM" id="SSF49410">
    <property type="entry name" value="Alpha-macroglobulin receptor domain"/>
    <property type="match status" value="1"/>
</dbReference>